<evidence type="ECO:0000256" key="1">
    <source>
        <dbReference type="ARBA" id="ARBA00022679"/>
    </source>
</evidence>
<keyword evidence="1 3" id="KW-0808">Transferase</keyword>
<dbReference type="AlphaFoldDB" id="A0A380CWR2"/>
<dbReference type="Pfam" id="PF13562">
    <property type="entry name" value="NTP_transf_4"/>
    <property type="match status" value="1"/>
</dbReference>
<dbReference type="Gene3D" id="2.160.10.10">
    <property type="entry name" value="Hexapeptide repeat proteins"/>
    <property type="match status" value="1"/>
</dbReference>
<keyword evidence="2" id="KW-0012">Acyltransferase</keyword>
<dbReference type="InterPro" id="IPR011004">
    <property type="entry name" value="Trimer_LpxA-like_sf"/>
</dbReference>
<dbReference type="Proteomes" id="UP000254893">
    <property type="component" value="Unassembled WGS sequence"/>
</dbReference>
<dbReference type="PANTHER" id="PTHR43584">
    <property type="entry name" value="NUCLEOTIDYL TRANSFERASE"/>
    <property type="match status" value="1"/>
</dbReference>
<accession>A0A380CWR2</accession>
<dbReference type="EMBL" id="UGYW01000002">
    <property type="protein sequence ID" value="SUJ29542.1"/>
    <property type="molecule type" value="Genomic_DNA"/>
</dbReference>
<evidence type="ECO:0000256" key="2">
    <source>
        <dbReference type="ARBA" id="ARBA00023315"/>
    </source>
</evidence>
<protein>
    <submittedName>
        <fullName evidence="3">Bifunctional N-acetylglucosamine-1-phosphate uridyltransferase/glucosamine-1-phosphate acetyltransferase</fullName>
    </submittedName>
</protein>
<name>A0A380CWR2_SPHSI</name>
<reference evidence="3 4" key="1">
    <citation type="submission" date="2018-06" db="EMBL/GenBank/DDBJ databases">
        <authorList>
            <consortium name="Pathogen Informatics"/>
            <person name="Doyle S."/>
        </authorList>
    </citation>
    <scope>NUCLEOTIDE SEQUENCE [LARGE SCALE GENOMIC DNA]</scope>
    <source>
        <strain evidence="3 4">NCTC11388</strain>
    </source>
</reference>
<dbReference type="PANTHER" id="PTHR43584:SF9">
    <property type="entry name" value="TRANSFERASE HEXAPEPTIDE REPEAT CONTAINING PROTEIN"/>
    <property type="match status" value="1"/>
</dbReference>
<evidence type="ECO:0000313" key="3">
    <source>
        <dbReference type="EMBL" id="SUJ29542.1"/>
    </source>
</evidence>
<gene>
    <name evidence="3" type="ORF">NCTC11388_04658</name>
</gene>
<dbReference type="SUPFAM" id="SSF51161">
    <property type="entry name" value="Trimeric LpxA-like enzymes"/>
    <property type="match status" value="1"/>
</dbReference>
<dbReference type="InterPro" id="IPR023917">
    <property type="entry name" value="Bifunctiontional_GlmU_bac-type"/>
</dbReference>
<dbReference type="InterPro" id="IPR050065">
    <property type="entry name" value="GlmU-like"/>
</dbReference>
<evidence type="ECO:0000313" key="4">
    <source>
        <dbReference type="Proteomes" id="UP000254893"/>
    </source>
</evidence>
<proteinExistence type="predicted"/>
<dbReference type="GO" id="GO:0016779">
    <property type="term" value="F:nucleotidyltransferase activity"/>
    <property type="evidence" value="ECO:0007669"/>
    <property type="project" value="UniProtKB-ARBA"/>
</dbReference>
<sequence length="402" mass="45137">MAVDIILFDRASWRDHLLPLVYTRPVGDLHIGILSLAEKWGKIFNCKSSYYTEPYLAARFPMLITTAEVIVLKANVCPSDSLIAAIDQLREGEILYDKEEWLAFRIRSTDIDNILTNAYFNSLRPVNFLYDISYIRYPEDIFRYNSAQLQFDYALLTQGRSSESLSGTNQLIGDRIFIEDGVFAECCSFNTTEGPIYLAKCAEISEGSHLRGNVAIGQQARVKMGTRIYGNVSIGANSTAGGELGNLVMGAYSAKGHDGYLGCAVIGNGCNLGAGTSNSNLKNNWKPVSIYDYALENSRNTGLRKCGLIMGDYAMSGINTSFNTGTVVGVGVQYARPGYSPKFIPDFSWCTDQHTEEYRWDKFEEMLRDMKVMKAEPCHDDETELLRHVYKLTQHNRLKYQF</sequence>
<dbReference type="GO" id="GO:0016746">
    <property type="term" value="F:acyltransferase activity"/>
    <property type="evidence" value="ECO:0007669"/>
    <property type="project" value="UniProtKB-KW"/>
</dbReference>
<dbReference type="RefSeq" id="WP_115171797.1">
    <property type="nucleotide sequence ID" value="NZ_UGYW01000002.1"/>
</dbReference>
<organism evidence="3 4">
    <name type="scientific">Sphingobacterium spiritivorum</name>
    <name type="common">Flavobacterium spiritivorum</name>
    <dbReference type="NCBI Taxonomy" id="258"/>
    <lineage>
        <taxon>Bacteria</taxon>
        <taxon>Pseudomonadati</taxon>
        <taxon>Bacteroidota</taxon>
        <taxon>Sphingobacteriia</taxon>
        <taxon>Sphingobacteriales</taxon>
        <taxon>Sphingobacteriaceae</taxon>
        <taxon>Sphingobacterium</taxon>
    </lineage>
</organism>
<dbReference type="NCBIfam" id="TIGR03991">
    <property type="entry name" value="alt_bact_glmU"/>
    <property type="match status" value="1"/>
</dbReference>